<dbReference type="PANTHER" id="PTHR33064">
    <property type="entry name" value="POL PROTEIN"/>
    <property type="match status" value="1"/>
</dbReference>
<keyword evidence="8" id="KW-0695">RNA-directed DNA polymerase</keyword>
<dbReference type="Proteomes" id="UP000186817">
    <property type="component" value="Unassembled WGS sequence"/>
</dbReference>
<keyword evidence="1" id="KW-0645">Protease</keyword>
<keyword evidence="5" id="KW-0064">Aspartyl protease</keyword>
<proteinExistence type="predicted"/>
<dbReference type="InterPro" id="IPR051320">
    <property type="entry name" value="Viral_Replic_Matur_Polypro"/>
</dbReference>
<evidence type="ECO:0000256" key="5">
    <source>
        <dbReference type="ARBA" id="ARBA00022750"/>
    </source>
</evidence>
<evidence type="ECO:0000256" key="7">
    <source>
        <dbReference type="ARBA" id="ARBA00022801"/>
    </source>
</evidence>
<feature type="domain" description="Reverse transcriptase RNase H-like" evidence="9">
    <location>
        <begin position="132"/>
        <end position="224"/>
    </location>
</feature>
<keyword evidence="7" id="KW-0378">Hydrolase</keyword>
<dbReference type="InterPro" id="IPR043502">
    <property type="entry name" value="DNA/RNA_pol_sf"/>
</dbReference>
<evidence type="ECO:0000256" key="3">
    <source>
        <dbReference type="ARBA" id="ARBA00022695"/>
    </source>
</evidence>
<dbReference type="OrthoDB" id="415724at2759"/>
<dbReference type="Pfam" id="PF17917">
    <property type="entry name" value="RT_RNaseH"/>
    <property type="match status" value="1"/>
</dbReference>
<sequence>MMSHVEHNAGVAVAEGKLLGHKIGRSGSSPDEERCQAVVDFPPLREKLHIQQFLGCANWLRGYLPAEYGHAAKVLGQWQKPGAEFPEGGLGAGATAGCKAFKAIKQMMRRHICLASFDEAAAADGSCPLEQIADASGIAVGGSVLQMTRDLSRVKVLMTHSKSLTPAQQNWPPLIQEAFAQLEVKRATRRTFGSIRTVCWTDHANLTRAQTSDIGLDPKLVRWVGEILLDGSEIRSLSGRSATLGDSFSQNPKDRDRLLEARTRDLQGMSGRLRGFDLDQYLGEGTEGTGPVPWAVGSDAVPRTVLRSRCPLLLRRRWPLVVELTLQARNLQRKEARAAGEAWAGIKAIWVLRPRLWRTQSGHQEIAESCPELQGIEEASVRGMLAELSREMTTEALDTAVEIAEREDAE</sequence>
<evidence type="ECO:0000256" key="8">
    <source>
        <dbReference type="ARBA" id="ARBA00022918"/>
    </source>
</evidence>
<dbReference type="EMBL" id="LSRX01002048">
    <property type="protein sequence ID" value="OLP76360.1"/>
    <property type="molecule type" value="Genomic_DNA"/>
</dbReference>
<protein>
    <submittedName>
        <fullName evidence="10">Retrovirus-related Pol polyprotein from transposon opus</fullName>
    </submittedName>
</protein>
<organism evidence="10 11">
    <name type="scientific">Symbiodinium microadriaticum</name>
    <name type="common">Dinoflagellate</name>
    <name type="synonym">Zooxanthella microadriatica</name>
    <dbReference type="NCBI Taxonomy" id="2951"/>
    <lineage>
        <taxon>Eukaryota</taxon>
        <taxon>Sar</taxon>
        <taxon>Alveolata</taxon>
        <taxon>Dinophyceae</taxon>
        <taxon>Suessiales</taxon>
        <taxon>Symbiodiniaceae</taxon>
        <taxon>Symbiodinium</taxon>
    </lineage>
</organism>
<dbReference type="GO" id="GO:0003964">
    <property type="term" value="F:RNA-directed DNA polymerase activity"/>
    <property type="evidence" value="ECO:0007669"/>
    <property type="project" value="UniProtKB-KW"/>
</dbReference>
<evidence type="ECO:0000313" key="11">
    <source>
        <dbReference type="Proteomes" id="UP000186817"/>
    </source>
</evidence>
<dbReference type="GO" id="GO:0004519">
    <property type="term" value="F:endonuclease activity"/>
    <property type="evidence" value="ECO:0007669"/>
    <property type="project" value="UniProtKB-KW"/>
</dbReference>
<dbReference type="SUPFAM" id="SSF56672">
    <property type="entry name" value="DNA/RNA polymerases"/>
    <property type="match status" value="1"/>
</dbReference>
<keyword evidence="11" id="KW-1185">Reference proteome</keyword>
<feature type="non-terminal residue" evidence="10">
    <location>
        <position position="410"/>
    </location>
</feature>
<accession>A0A1Q9C0E2</accession>
<dbReference type="AlphaFoldDB" id="A0A1Q9C0E2"/>
<dbReference type="GO" id="GO:0006508">
    <property type="term" value="P:proteolysis"/>
    <property type="evidence" value="ECO:0007669"/>
    <property type="project" value="UniProtKB-KW"/>
</dbReference>
<evidence type="ECO:0000256" key="1">
    <source>
        <dbReference type="ARBA" id="ARBA00022670"/>
    </source>
</evidence>
<keyword evidence="4" id="KW-0540">Nuclease</keyword>
<evidence type="ECO:0000256" key="6">
    <source>
        <dbReference type="ARBA" id="ARBA00022759"/>
    </source>
</evidence>
<keyword evidence="2" id="KW-0808">Transferase</keyword>
<reference evidence="10 11" key="1">
    <citation type="submission" date="2016-02" db="EMBL/GenBank/DDBJ databases">
        <title>Genome analysis of coral dinoflagellate symbionts highlights evolutionary adaptations to a symbiotic lifestyle.</title>
        <authorList>
            <person name="Aranda M."/>
            <person name="Li Y."/>
            <person name="Liew Y.J."/>
            <person name="Baumgarten S."/>
            <person name="Simakov O."/>
            <person name="Wilson M."/>
            <person name="Piel J."/>
            <person name="Ashoor H."/>
            <person name="Bougouffa S."/>
            <person name="Bajic V.B."/>
            <person name="Ryu T."/>
            <person name="Ravasi T."/>
            <person name="Bayer T."/>
            <person name="Micklem G."/>
            <person name="Kim H."/>
            <person name="Bhak J."/>
            <person name="Lajeunesse T.C."/>
            <person name="Voolstra C.R."/>
        </authorList>
    </citation>
    <scope>NUCLEOTIDE SEQUENCE [LARGE SCALE GENOMIC DNA]</scope>
    <source>
        <strain evidence="10 11">CCMP2467</strain>
    </source>
</reference>
<dbReference type="GO" id="GO:0004190">
    <property type="term" value="F:aspartic-type endopeptidase activity"/>
    <property type="evidence" value="ECO:0007669"/>
    <property type="project" value="UniProtKB-KW"/>
</dbReference>
<comment type="caution">
    <text evidence="10">The sequence shown here is derived from an EMBL/GenBank/DDBJ whole genome shotgun (WGS) entry which is preliminary data.</text>
</comment>
<evidence type="ECO:0000313" key="10">
    <source>
        <dbReference type="EMBL" id="OLP76360.1"/>
    </source>
</evidence>
<gene>
    <name evidence="10" type="primary">pol</name>
    <name evidence="10" type="ORF">AK812_SmicGene43714</name>
</gene>
<name>A0A1Q9C0E2_SYMMI</name>
<keyword evidence="6" id="KW-0255">Endonuclease</keyword>
<dbReference type="InterPro" id="IPR041373">
    <property type="entry name" value="RT_RNaseH"/>
</dbReference>
<evidence type="ECO:0000256" key="4">
    <source>
        <dbReference type="ARBA" id="ARBA00022722"/>
    </source>
</evidence>
<dbReference type="PANTHER" id="PTHR33064:SF37">
    <property type="entry name" value="RIBONUCLEASE H"/>
    <property type="match status" value="1"/>
</dbReference>
<keyword evidence="3" id="KW-0548">Nucleotidyltransferase</keyword>
<evidence type="ECO:0000256" key="2">
    <source>
        <dbReference type="ARBA" id="ARBA00022679"/>
    </source>
</evidence>
<evidence type="ECO:0000259" key="9">
    <source>
        <dbReference type="Pfam" id="PF17917"/>
    </source>
</evidence>